<dbReference type="SUPFAM" id="SSF48452">
    <property type="entry name" value="TPR-like"/>
    <property type="match status" value="1"/>
</dbReference>
<evidence type="ECO:0000259" key="1">
    <source>
        <dbReference type="PROSITE" id="PS50042"/>
    </source>
</evidence>
<evidence type="ECO:0000313" key="2">
    <source>
        <dbReference type="EMBL" id="OMJ79869.1"/>
    </source>
</evidence>
<protein>
    <recommendedName>
        <fullName evidence="1">Cyclic nucleotide-binding domain-containing protein</fullName>
    </recommendedName>
</protein>
<dbReference type="PANTHER" id="PTHR23011:SF28">
    <property type="entry name" value="CYCLIC NUCLEOTIDE-BINDING DOMAIN CONTAINING PROTEIN"/>
    <property type="match status" value="1"/>
</dbReference>
<proteinExistence type="predicted"/>
<keyword evidence="3" id="KW-1185">Reference proteome</keyword>
<dbReference type="Gene3D" id="1.25.40.10">
    <property type="entry name" value="Tetratricopeptide repeat domain"/>
    <property type="match status" value="1"/>
</dbReference>
<dbReference type="InterPro" id="IPR000595">
    <property type="entry name" value="cNMP-bd_dom"/>
</dbReference>
<evidence type="ECO:0000313" key="3">
    <source>
        <dbReference type="Proteomes" id="UP000187209"/>
    </source>
</evidence>
<sequence length="704" mass="81404">MNIRIPEARVKATRKKTQIEPKCMSQETLKNLDFNKNFRIAFSLQSKNYYDKAIRVYEKLSLTFPNNLQAKVNLSYCLIKLGMNERALEVLESLAIVFPKSYNVNYNKAVAYFSMGQKLKAINTLEEIENNNEIKELKELITSFDPDFKLPKDIKVNVPIKSPHEVKTLPTSQPVELKPLKFNFKISEVEIPESPSTSHKKSQSNDKSFKESKSLTFDEIVERQDFLSKWLAERENRLSILSNTSRLHEKSNLHEGFHQESVMENPLYTERRPRKTTYFDVESVPEAKFSSPDTSADDIAGNKLSRQTVKFILEEYKKPKEKRDYTALLTKFSKLPFFAKFPKPIQMMLLEISELVTYKTGDIIIKQGDLGECMFVILNGSVTIHRKAAEFRNFNIIVNSLYDGEAFGELSLLNNPKESDIRRTASCVAGENTTLVSISKTNYRHIILDQMHNDIIERIQFIKDFKFFSNQPWLSLIPFASSLEAKTFRVGEVILEQGEIPSGMYIIYQGQCKVYWEGYVSRPKTARKERQKPFLTGNSLSTLSTPKNMTYKVTENFEKIFHTKAKLTRIFYEKIRAASYLQMSNLPFSNAVKERIDYDVVREGEYFAGRAIASKLFVEPSKFTVVSESNLVKIFLVTKRNISYLGEDFYEELKESISRGDDIDCPKSLDKDYLQDTFVKWQSYKADFVGNIAKNRSEGNFTFR</sequence>
<feature type="domain" description="Cyclic nucleotide-binding" evidence="1">
    <location>
        <begin position="467"/>
        <end position="515"/>
    </location>
</feature>
<dbReference type="InterPro" id="IPR018490">
    <property type="entry name" value="cNMP-bd_dom_sf"/>
</dbReference>
<name>A0A1R2BSS3_9CILI</name>
<dbReference type="Gene3D" id="2.60.120.10">
    <property type="entry name" value="Jelly Rolls"/>
    <property type="match status" value="2"/>
</dbReference>
<dbReference type="Proteomes" id="UP000187209">
    <property type="component" value="Unassembled WGS sequence"/>
</dbReference>
<gene>
    <name evidence="2" type="ORF">SteCoe_20012</name>
</gene>
<dbReference type="OrthoDB" id="429870at2759"/>
<dbReference type="Pfam" id="PF00027">
    <property type="entry name" value="cNMP_binding"/>
    <property type="match status" value="1"/>
</dbReference>
<dbReference type="Pfam" id="PF14559">
    <property type="entry name" value="TPR_19"/>
    <property type="match status" value="1"/>
</dbReference>
<dbReference type="CDD" id="cd00038">
    <property type="entry name" value="CAP_ED"/>
    <property type="match status" value="2"/>
</dbReference>
<comment type="caution">
    <text evidence="2">The sequence shown here is derived from an EMBL/GenBank/DDBJ whole genome shotgun (WGS) entry which is preliminary data.</text>
</comment>
<feature type="domain" description="Cyclic nucleotide-binding" evidence="1">
    <location>
        <begin position="337"/>
        <end position="447"/>
    </location>
</feature>
<dbReference type="PROSITE" id="PS00888">
    <property type="entry name" value="CNMP_BINDING_1"/>
    <property type="match status" value="1"/>
</dbReference>
<dbReference type="AlphaFoldDB" id="A0A1R2BSS3"/>
<dbReference type="InterPro" id="IPR018488">
    <property type="entry name" value="cNMP-bd_CS"/>
</dbReference>
<dbReference type="InterPro" id="IPR011990">
    <property type="entry name" value="TPR-like_helical_dom_sf"/>
</dbReference>
<dbReference type="PANTHER" id="PTHR23011">
    <property type="entry name" value="CYCLIC NUCLEOTIDE-BINDING DOMAIN CONTAINING PROTEIN"/>
    <property type="match status" value="1"/>
</dbReference>
<dbReference type="SUPFAM" id="SSF51206">
    <property type="entry name" value="cAMP-binding domain-like"/>
    <property type="match status" value="2"/>
</dbReference>
<dbReference type="InterPro" id="IPR014710">
    <property type="entry name" value="RmlC-like_jellyroll"/>
</dbReference>
<organism evidence="2 3">
    <name type="scientific">Stentor coeruleus</name>
    <dbReference type="NCBI Taxonomy" id="5963"/>
    <lineage>
        <taxon>Eukaryota</taxon>
        <taxon>Sar</taxon>
        <taxon>Alveolata</taxon>
        <taxon>Ciliophora</taxon>
        <taxon>Postciliodesmatophora</taxon>
        <taxon>Heterotrichea</taxon>
        <taxon>Heterotrichida</taxon>
        <taxon>Stentoridae</taxon>
        <taxon>Stentor</taxon>
    </lineage>
</organism>
<dbReference type="SMART" id="SM00100">
    <property type="entry name" value="cNMP"/>
    <property type="match status" value="1"/>
</dbReference>
<dbReference type="PROSITE" id="PS50042">
    <property type="entry name" value="CNMP_BINDING_3"/>
    <property type="match status" value="2"/>
</dbReference>
<dbReference type="EMBL" id="MPUH01000450">
    <property type="protein sequence ID" value="OMJ79869.1"/>
    <property type="molecule type" value="Genomic_DNA"/>
</dbReference>
<accession>A0A1R2BSS3</accession>
<reference evidence="2 3" key="1">
    <citation type="submission" date="2016-11" db="EMBL/GenBank/DDBJ databases">
        <title>The macronuclear genome of Stentor coeruleus: a giant cell with tiny introns.</title>
        <authorList>
            <person name="Slabodnick M."/>
            <person name="Ruby J.G."/>
            <person name="Reiff S.B."/>
            <person name="Swart E.C."/>
            <person name="Gosai S."/>
            <person name="Prabakaran S."/>
            <person name="Witkowska E."/>
            <person name="Larue G.E."/>
            <person name="Fisher S."/>
            <person name="Freeman R.M."/>
            <person name="Gunawardena J."/>
            <person name="Chu W."/>
            <person name="Stover N.A."/>
            <person name="Gregory B.D."/>
            <person name="Nowacki M."/>
            <person name="Derisi J."/>
            <person name="Roy S.W."/>
            <person name="Marshall W.F."/>
            <person name="Sood P."/>
        </authorList>
    </citation>
    <scope>NUCLEOTIDE SEQUENCE [LARGE SCALE GENOMIC DNA]</scope>
    <source>
        <strain evidence="2">WM001</strain>
    </source>
</reference>